<proteinExistence type="predicted"/>
<dbReference type="InterPro" id="IPR036873">
    <property type="entry name" value="Rhodanese-like_dom_sf"/>
</dbReference>
<dbReference type="AlphaFoldDB" id="A0A2S5KPI6"/>
<dbReference type="SUPFAM" id="SSF52821">
    <property type="entry name" value="Rhodanese/Cell cycle control phosphatase"/>
    <property type="match status" value="1"/>
</dbReference>
<accession>A0A2S5KPI6</accession>
<dbReference type="InterPro" id="IPR001763">
    <property type="entry name" value="Rhodanese-like_dom"/>
</dbReference>
<reference evidence="2 3" key="1">
    <citation type="submission" date="2018-02" db="EMBL/GenBank/DDBJ databases">
        <title>novel marine gammaproteobacteria from coastal saline agro ecosystem.</title>
        <authorList>
            <person name="Krishnan R."/>
            <person name="Ramesh Kumar N."/>
        </authorList>
    </citation>
    <scope>NUCLEOTIDE SEQUENCE [LARGE SCALE GENOMIC DNA]</scope>
    <source>
        <strain evidence="2 3">228</strain>
    </source>
</reference>
<evidence type="ECO:0000259" key="1">
    <source>
        <dbReference type="PROSITE" id="PS50206"/>
    </source>
</evidence>
<dbReference type="CDD" id="cd00158">
    <property type="entry name" value="RHOD"/>
    <property type="match status" value="1"/>
</dbReference>
<evidence type="ECO:0000313" key="2">
    <source>
        <dbReference type="EMBL" id="PPC76206.1"/>
    </source>
</evidence>
<protein>
    <submittedName>
        <fullName evidence="2">Rhodanese-like domain-containing protein</fullName>
    </submittedName>
</protein>
<dbReference type="OrthoDB" id="1445766at2"/>
<dbReference type="PROSITE" id="PS50206">
    <property type="entry name" value="RHODANESE_3"/>
    <property type="match status" value="1"/>
</dbReference>
<comment type="caution">
    <text evidence="2">The sequence shown here is derived from an EMBL/GenBank/DDBJ whole genome shotgun (WGS) entry which is preliminary data.</text>
</comment>
<dbReference type="Gene3D" id="3.40.250.10">
    <property type="entry name" value="Rhodanese-like domain"/>
    <property type="match status" value="1"/>
</dbReference>
<dbReference type="InterPro" id="IPR050229">
    <property type="entry name" value="GlpE_sulfurtransferase"/>
</dbReference>
<sequence length="137" mass="15099">MERYIEFVVKHWELAVAFAAVLGLLLWTEKRKGGPSLSTQQATMLINKEDAVVVDVRPRKEFETGHIVNSINIPAADFDKRADELNKHKDKPIIVVCAMGQSAGASAKTLQTRGFARVMKLSGGIAEWKGANLPVVR</sequence>
<dbReference type="Proteomes" id="UP000238196">
    <property type="component" value="Unassembled WGS sequence"/>
</dbReference>
<dbReference type="Pfam" id="PF00581">
    <property type="entry name" value="Rhodanese"/>
    <property type="match status" value="1"/>
</dbReference>
<gene>
    <name evidence="2" type="ORF">C4K68_16340</name>
</gene>
<name>A0A2S5KPI6_9PROT</name>
<evidence type="ECO:0000313" key="3">
    <source>
        <dbReference type="Proteomes" id="UP000238196"/>
    </source>
</evidence>
<dbReference type="SMART" id="SM00450">
    <property type="entry name" value="RHOD"/>
    <property type="match status" value="1"/>
</dbReference>
<dbReference type="EMBL" id="PRLP01000055">
    <property type="protein sequence ID" value="PPC76206.1"/>
    <property type="molecule type" value="Genomic_DNA"/>
</dbReference>
<dbReference type="PANTHER" id="PTHR43031">
    <property type="entry name" value="FAD-DEPENDENT OXIDOREDUCTASE"/>
    <property type="match status" value="1"/>
</dbReference>
<feature type="domain" description="Rhodanese" evidence="1">
    <location>
        <begin position="47"/>
        <end position="137"/>
    </location>
</feature>
<dbReference type="PANTHER" id="PTHR43031:SF18">
    <property type="entry name" value="RHODANESE-RELATED SULFURTRANSFERASES"/>
    <property type="match status" value="1"/>
</dbReference>
<organism evidence="2 3">
    <name type="scientific">Proteobacteria bacterium 228</name>
    <dbReference type="NCBI Taxonomy" id="2083153"/>
    <lineage>
        <taxon>Bacteria</taxon>
        <taxon>Pseudomonadati</taxon>
        <taxon>Pseudomonadota</taxon>
    </lineage>
</organism>